<dbReference type="EMBL" id="BNJJ01000021">
    <property type="protein sequence ID" value="GHO88109.1"/>
    <property type="molecule type" value="Genomic_DNA"/>
</dbReference>
<sequence>MDVTLAAWVEDAYSAPLAISMLISATRVKHKDVLCLFENTEKRIEILTFHISLYC</sequence>
<gene>
    <name evidence="1" type="ORF">KSZ_61150</name>
</gene>
<protein>
    <submittedName>
        <fullName evidence="1">Uncharacterized protein</fullName>
    </submittedName>
</protein>
<reference evidence="1 2" key="1">
    <citation type="journal article" date="2021" name="Int. J. Syst. Evol. Microbiol.">
        <title>Reticulibacter mediterranei gen. nov., sp. nov., within the new family Reticulibacteraceae fam. nov., and Ktedonospora formicarum gen. nov., sp. nov., Ktedonobacter robiniae sp. nov., Dictyobacter formicarum sp. nov. and Dictyobacter arantiisoli sp. nov., belonging to the class Ktedonobacteria.</title>
        <authorList>
            <person name="Yabe S."/>
            <person name="Zheng Y."/>
            <person name="Wang C.M."/>
            <person name="Sakai Y."/>
            <person name="Abe K."/>
            <person name="Yokota A."/>
            <person name="Donadio S."/>
            <person name="Cavaletti L."/>
            <person name="Monciardini P."/>
        </authorList>
    </citation>
    <scope>NUCLEOTIDE SEQUENCE [LARGE SCALE GENOMIC DNA]</scope>
    <source>
        <strain evidence="1 2">SOSP1-9</strain>
    </source>
</reference>
<dbReference type="Proteomes" id="UP000635565">
    <property type="component" value="Unassembled WGS sequence"/>
</dbReference>
<accession>A0ABQ3VPD2</accession>
<comment type="caution">
    <text evidence="1">The sequence shown here is derived from an EMBL/GenBank/DDBJ whole genome shotgun (WGS) entry which is preliminary data.</text>
</comment>
<evidence type="ECO:0000313" key="2">
    <source>
        <dbReference type="Proteomes" id="UP000635565"/>
    </source>
</evidence>
<organism evidence="1 2">
    <name type="scientific">Dictyobacter formicarum</name>
    <dbReference type="NCBI Taxonomy" id="2778368"/>
    <lineage>
        <taxon>Bacteria</taxon>
        <taxon>Bacillati</taxon>
        <taxon>Chloroflexota</taxon>
        <taxon>Ktedonobacteria</taxon>
        <taxon>Ktedonobacterales</taxon>
        <taxon>Dictyobacteraceae</taxon>
        <taxon>Dictyobacter</taxon>
    </lineage>
</organism>
<name>A0ABQ3VPD2_9CHLR</name>
<keyword evidence="2" id="KW-1185">Reference proteome</keyword>
<evidence type="ECO:0000313" key="1">
    <source>
        <dbReference type="EMBL" id="GHO88109.1"/>
    </source>
</evidence>
<proteinExistence type="predicted"/>